<gene>
    <name evidence="2" type="ORF">J3R73_003684</name>
</gene>
<accession>A0ABU0FH21</accession>
<comment type="caution">
    <text evidence="2">The sequence shown here is derived from an EMBL/GenBank/DDBJ whole genome shotgun (WGS) entry which is preliminary data.</text>
</comment>
<evidence type="ECO:0000313" key="3">
    <source>
        <dbReference type="Proteomes" id="UP001237448"/>
    </source>
</evidence>
<proteinExistence type="predicted"/>
<dbReference type="Proteomes" id="UP001237448">
    <property type="component" value="Unassembled WGS sequence"/>
</dbReference>
<keyword evidence="3" id="KW-1185">Reference proteome</keyword>
<dbReference type="RefSeq" id="WP_307429938.1">
    <property type="nucleotide sequence ID" value="NZ_JAUSVK010000001.1"/>
</dbReference>
<sequence>MPAPTMFELARGELQAMPVLQAASNVPGAVLQPLEEAVAALGTVREERSAGASVAVETAATFNEPIRLPADLPAPASTERPGKAANGRAEARRLRAKALRERENETKRLAALATARTRRSIREEAGERLRVLEKALRDLSLDHTMVTYRGCERMIVSWWMSAELVKREGKLSLMKLAKHRAYDLRGAPPLPELDETDPAKRALKQKEWARAGLKKVRYLEREGGPWHAFRTSLDVEADEDF</sequence>
<feature type="region of interest" description="Disordered" evidence="1">
    <location>
        <begin position="68"/>
        <end position="92"/>
    </location>
</feature>
<organism evidence="2 3">
    <name type="scientific">Labrys monachus</name>
    <dbReference type="NCBI Taxonomy" id="217067"/>
    <lineage>
        <taxon>Bacteria</taxon>
        <taxon>Pseudomonadati</taxon>
        <taxon>Pseudomonadota</taxon>
        <taxon>Alphaproteobacteria</taxon>
        <taxon>Hyphomicrobiales</taxon>
        <taxon>Xanthobacteraceae</taxon>
        <taxon>Labrys</taxon>
    </lineage>
</organism>
<dbReference type="EMBL" id="JAUSVK010000001">
    <property type="protein sequence ID" value="MDQ0393892.1"/>
    <property type="molecule type" value="Genomic_DNA"/>
</dbReference>
<evidence type="ECO:0000313" key="2">
    <source>
        <dbReference type="EMBL" id="MDQ0393892.1"/>
    </source>
</evidence>
<protein>
    <submittedName>
        <fullName evidence="2">Uncharacterized protein</fullName>
    </submittedName>
</protein>
<name>A0ABU0FH21_9HYPH</name>
<evidence type="ECO:0000256" key="1">
    <source>
        <dbReference type="SAM" id="MobiDB-lite"/>
    </source>
</evidence>
<reference evidence="2 3" key="1">
    <citation type="submission" date="2023-07" db="EMBL/GenBank/DDBJ databases">
        <title>Genomic Encyclopedia of Type Strains, Phase IV (KMG-IV): sequencing the most valuable type-strain genomes for metagenomic binning, comparative biology and taxonomic classification.</title>
        <authorList>
            <person name="Goeker M."/>
        </authorList>
    </citation>
    <scope>NUCLEOTIDE SEQUENCE [LARGE SCALE GENOMIC DNA]</scope>
    <source>
        <strain evidence="2 3">DSM 5896</strain>
    </source>
</reference>